<keyword evidence="1" id="KW-0732">Signal</keyword>
<dbReference type="Gene3D" id="3.40.50.1110">
    <property type="entry name" value="SGNH hydrolase"/>
    <property type="match status" value="1"/>
</dbReference>
<dbReference type="InterPro" id="IPR013830">
    <property type="entry name" value="SGNH_hydro"/>
</dbReference>
<keyword evidence="4" id="KW-1185">Reference proteome</keyword>
<reference evidence="3 4" key="1">
    <citation type="journal article" date="2018" name="IMA Fungus">
        <title>IMA Genome-F 9: Draft genome sequence of Annulohypoxylon stygium, Aspergillus mulundensis, Berkeleyomyces basicola (syn. Thielaviopsis basicola), Ceratocystis smalleyi, two Cercospora beticola strains, Coleophoma cylindrospora, Fusarium fracticaudum, Phialophora cf. hyalina, and Morchella septimelata.</title>
        <authorList>
            <person name="Wingfield B.D."/>
            <person name="Bills G.F."/>
            <person name="Dong Y."/>
            <person name="Huang W."/>
            <person name="Nel W.J."/>
            <person name="Swalarsk-Parry B.S."/>
            <person name="Vaghefi N."/>
            <person name="Wilken P.M."/>
            <person name="An Z."/>
            <person name="de Beer Z.W."/>
            <person name="De Vos L."/>
            <person name="Chen L."/>
            <person name="Duong T.A."/>
            <person name="Gao Y."/>
            <person name="Hammerbacher A."/>
            <person name="Kikkert J.R."/>
            <person name="Li Y."/>
            <person name="Li H."/>
            <person name="Li K."/>
            <person name="Li Q."/>
            <person name="Liu X."/>
            <person name="Ma X."/>
            <person name="Naidoo K."/>
            <person name="Pethybridge S.J."/>
            <person name="Sun J."/>
            <person name="Steenkamp E.T."/>
            <person name="van der Nest M.A."/>
            <person name="van Wyk S."/>
            <person name="Wingfield M.J."/>
            <person name="Xiong C."/>
            <person name="Yue Q."/>
            <person name="Zhang X."/>
        </authorList>
    </citation>
    <scope>NUCLEOTIDE SEQUENCE [LARGE SCALE GENOMIC DNA]</scope>
    <source>
        <strain evidence="3 4">BP 5553</strain>
    </source>
</reference>
<dbReference type="GO" id="GO:0006629">
    <property type="term" value="P:lipid metabolic process"/>
    <property type="evidence" value="ECO:0007669"/>
    <property type="project" value="TreeGrafter"/>
</dbReference>
<dbReference type="InterPro" id="IPR037460">
    <property type="entry name" value="SEST-like"/>
</dbReference>
<dbReference type="EMBL" id="NPIC01000010">
    <property type="protein sequence ID" value="RDL32681.1"/>
    <property type="molecule type" value="Genomic_DNA"/>
</dbReference>
<sequence>MVGLKFASAILPFAGGVLSAAISLRQDPQTSGIIWPISYIALGDSFSAGIGAGRYTDPNNPLVVRCKRMSGSYPTQVKGKFPRIDDKNFLFESCSGDKLGGIDSQLSNLGTSRAQVVTLSISGNDFKFSSVVEKCVYNVLALTDGTANSQCDEALEEARALVSDESIWQAYKDQVNKIMSKVMIADIRGIPIPWSVLVITGYPQFWGEVVDGDKCSKTRFPVPLEIFGIVKNGNLMRESVRRSMNEMVKKVNKKIQEEILPINRDKIEFVDIDPLYAGHRFCEKGAADPIGANSDSVWFTSFETILQETKFAPDPNSMLEQQWAPLTQSLKPGDDLLPNELRINSNFHPKTAGHSQTAEAVRKVVVDWGNRHEHTPVPPPQQCLATDAPNLPQKIFISSGTVVDPNGLLYRLRDTLCNNKCEIPAGIDAQAGAIVTGAGGRCEISVGIQGGSEGYAVRDRSISGDEQVKLCWDNLERLITTCVQNQAKHGWQGGIDPNPAFYEAGFRTLNPPDNKHQTIDENHALQKDLSDFQSICGNEDGDCQANSCFGAWGMCTDGRYRGCRCARGTKFNQLEPLENDMKCKTSCCNTSPDHWYTADWCNAHCGGISSQFC</sequence>
<feature type="chain" id="PRO_5016612581" description="SGNH hydrolase-type esterase domain-containing protein" evidence="1">
    <location>
        <begin position="20"/>
        <end position="613"/>
    </location>
</feature>
<dbReference type="InterPro" id="IPR036514">
    <property type="entry name" value="SGNH_hydro_sf"/>
</dbReference>
<dbReference type="CDD" id="cd01823">
    <property type="entry name" value="SEST_like"/>
    <property type="match status" value="1"/>
</dbReference>
<feature type="domain" description="SGNH hydrolase-type esterase" evidence="2">
    <location>
        <begin position="41"/>
        <end position="161"/>
    </location>
</feature>
<dbReference type="AlphaFoldDB" id="A0A370TE27"/>
<evidence type="ECO:0000313" key="4">
    <source>
        <dbReference type="Proteomes" id="UP000254866"/>
    </source>
</evidence>
<dbReference type="OrthoDB" id="21678at2759"/>
<comment type="caution">
    <text evidence="3">The sequence shown here is derived from an EMBL/GenBank/DDBJ whole genome shotgun (WGS) entry which is preliminary data.</text>
</comment>
<gene>
    <name evidence="3" type="ORF">BP5553_09137</name>
</gene>
<dbReference type="Pfam" id="PF13472">
    <property type="entry name" value="Lipase_GDSL_2"/>
    <property type="match status" value="1"/>
</dbReference>
<dbReference type="STRING" id="2656787.A0A370TE27"/>
<dbReference type="RefSeq" id="XP_031866403.1">
    <property type="nucleotide sequence ID" value="XM_032017760.1"/>
</dbReference>
<organism evidence="3 4">
    <name type="scientific">Venustampulla echinocandica</name>
    <dbReference type="NCBI Taxonomy" id="2656787"/>
    <lineage>
        <taxon>Eukaryota</taxon>
        <taxon>Fungi</taxon>
        <taxon>Dikarya</taxon>
        <taxon>Ascomycota</taxon>
        <taxon>Pezizomycotina</taxon>
        <taxon>Leotiomycetes</taxon>
        <taxon>Helotiales</taxon>
        <taxon>Pleuroascaceae</taxon>
        <taxon>Venustampulla</taxon>
    </lineage>
</organism>
<evidence type="ECO:0000313" key="3">
    <source>
        <dbReference type="EMBL" id="RDL32681.1"/>
    </source>
</evidence>
<dbReference type="PANTHER" id="PTHR37981:SF1">
    <property type="entry name" value="SGNH HYDROLASE-TYPE ESTERASE DOMAIN-CONTAINING PROTEIN"/>
    <property type="match status" value="1"/>
</dbReference>
<dbReference type="GeneID" id="43601986"/>
<dbReference type="SUPFAM" id="SSF52266">
    <property type="entry name" value="SGNH hydrolase"/>
    <property type="match status" value="1"/>
</dbReference>
<dbReference type="PANTHER" id="PTHR37981">
    <property type="entry name" value="LIPASE 2"/>
    <property type="match status" value="1"/>
</dbReference>
<protein>
    <recommendedName>
        <fullName evidence="2">SGNH hydrolase-type esterase domain-containing protein</fullName>
    </recommendedName>
</protein>
<accession>A0A370TE27</accession>
<feature type="signal peptide" evidence="1">
    <location>
        <begin position="1"/>
        <end position="19"/>
    </location>
</feature>
<dbReference type="GO" id="GO:0016788">
    <property type="term" value="F:hydrolase activity, acting on ester bonds"/>
    <property type="evidence" value="ECO:0007669"/>
    <property type="project" value="InterPro"/>
</dbReference>
<name>A0A370TE27_9HELO</name>
<evidence type="ECO:0000259" key="2">
    <source>
        <dbReference type="Pfam" id="PF13472"/>
    </source>
</evidence>
<evidence type="ECO:0000256" key="1">
    <source>
        <dbReference type="SAM" id="SignalP"/>
    </source>
</evidence>
<dbReference type="Proteomes" id="UP000254866">
    <property type="component" value="Unassembled WGS sequence"/>
</dbReference>
<proteinExistence type="predicted"/>